<name>A0A448ZJZ7_9STRA</name>
<proteinExistence type="predicted"/>
<reference evidence="2 3" key="1">
    <citation type="submission" date="2019-01" db="EMBL/GenBank/DDBJ databases">
        <authorList>
            <person name="Ferrante I. M."/>
        </authorList>
    </citation>
    <scope>NUCLEOTIDE SEQUENCE [LARGE SCALE GENOMIC DNA]</scope>
    <source>
        <strain evidence="2 3">B856</strain>
    </source>
</reference>
<dbReference type="OrthoDB" id="41764at2759"/>
<keyword evidence="1" id="KW-0812">Transmembrane</keyword>
<keyword evidence="3" id="KW-1185">Reference proteome</keyword>
<dbReference type="EMBL" id="CAACVS010000439">
    <property type="protein sequence ID" value="VEU42357.1"/>
    <property type="molecule type" value="Genomic_DNA"/>
</dbReference>
<keyword evidence="1" id="KW-0472">Membrane</keyword>
<evidence type="ECO:0000256" key="1">
    <source>
        <dbReference type="SAM" id="Phobius"/>
    </source>
</evidence>
<gene>
    <name evidence="2" type="ORF">PSNMU_V1.4_AUG-EV-PASAV3_0093850</name>
</gene>
<evidence type="ECO:0000313" key="2">
    <source>
        <dbReference type="EMBL" id="VEU42357.1"/>
    </source>
</evidence>
<keyword evidence="1" id="KW-1133">Transmembrane helix</keyword>
<feature type="transmembrane region" description="Helical" evidence="1">
    <location>
        <begin position="24"/>
        <end position="45"/>
    </location>
</feature>
<sequence length="465" mass="53483">MISNTESGSEDAYSLRSGVARLDICSVLVLCLVGFYSLLANTYLFQQHESSLLLHDENDATLQQCLDSAGGLWTPQENNAIYQYDGDLHRKNISTDFRILCTSLNKRITWGSYRLRCNDLKRWTDVCAPNVDITVGVSIEQIHSMWGKKAHDIKNNSISRIGPNNNDSMNVDDIFYNATIFVKSLSRKEFPQFGNKFIDLVDEYRWKAENIPLDMHLIFQTSWQGPTLFPNHSSSVVEHWYNSYPSDMTNLGDPEYLPSIEQKSPRHLNIATIWNTRRSLDPTEGGCPRLKTPNVKYSCIDKEFDITSWYLDLFNTKSDECDMARTMASSQLGTGMLYYNLFRKFDALVVLAKNHTDKLEYGNVQRAISQMRSGVPILLEVRGRVFEDFMDKYNYSCAFRRYNDGRTSQKTRPLMSFDEAVEKMKSPEIRRQCQVQGLEIVKDYSPSKIGQKFLKAVGYHGEFQC</sequence>
<protein>
    <submittedName>
        <fullName evidence="2">Uncharacterized protein</fullName>
    </submittedName>
</protein>
<organism evidence="2 3">
    <name type="scientific">Pseudo-nitzschia multistriata</name>
    <dbReference type="NCBI Taxonomy" id="183589"/>
    <lineage>
        <taxon>Eukaryota</taxon>
        <taxon>Sar</taxon>
        <taxon>Stramenopiles</taxon>
        <taxon>Ochrophyta</taxon>
        <taxon>Bacillariophyta</taxon>
        <taxon>Bacillariophyceae</taxon>
        <taxon>Bacillariophycidae</taxon>
        <taxon>Bacillariales</taxon>
        <taxon>Bacillariaceae</taxon>
        <taxon>Pseudo-nitzschia</taxon>
    </lineage>
</organism>
<accession>A0A448ZJZ7</accession>
<evidence type="ECO:0000313" key="3">
    <source>
        <dbReference type="Proteomes" id="UP000291116"/>
    </source>
</evidence>
<dbReference type="Proteomes" id="UP000291116">
    <property type="component" value="Unassembled WGS sequence"/>
</dbReference>
<dbReference type="AlphaFoldDB" id="A0A448ZJZ7"/>